<dbReference type="AlphaFoldDB" id="A0AA39DU72"/>
<evidence type="ECO:0000256" key="1">
    <source>
        <dbReference type="SAM" id="Phobius"/>
    </source>
</evidence>
<protein>
    <submittedName>
        <fullName evidence="3">Uncharacterized protein</fullName>
    </submittedName>
</protein>
<feature type="chain" id="PRO_5041208560" evidence="2">
    <location>
        <begin position="28"/>
        <end position="67"/>
    </location>
</feature>
<dbReference type="Proteomes" id="UP001168098">
    <property type="component" value="Unassembled WGS sequence"/>
</dbReference>
<keyword evidence="1" id="KW-0472">Membrane</keyword>
<feature type="transmembrane region" description="Helical" evidence="1">
    <location>
        <begin position="43"/>
        <end position="65"/>
    </location>
</feature>
<dbReference type="PANTHER" id="PTHR33659:SF11">
    <property type="entry name" value="TRANSMEMBRANE PROTEIN"/>
    <property type="match status" value="1"/>
</dbReference>
<evidence type="ECO:0000313" key="4">
    <source>
        <dbReference type="Proteomes" id="UP001168098"/>
    </source>
</evidence>
<dbReference type="PANTHER" id="PTHR33659">
    <property type="entry name" value="PROTEIN, PUTATIVE-RELATED-RELATED"/>
    <property type="match status" value="1"/>
</dbReference>
<keyword evidence="2" id="KW-0732">Signal</keyword>
<comment type="caution">
    <text evidence="3">The sequence shown here is derived from an EMBL/GenBank/DDBJ whole genome shotgun (WGS) entry which is preliminary data.</text>
</comment>
<sequence length="67" mass="6690">MAQVSIIKALMLVFAVAIFSAATTVSAQDGSPAPSPSPDAGSAFSIPLSGFVIASSLILSLLALLKQ</sequence>
<gene>
    <name evidence="3" type="ORF">PVL29_010961</name>
</gene>
<keyword evidence="1" id="KW-0812">Transmembrane</keyword>
<proteinExistence type="predicted"/>
<accession>A0AA39DU72</accession>
<keyword evidence="4" id="KW-1185">Reference proteome</keyword>
<evidence type="ECO:0000256" key="2">
    <source>
        <dbReference type="SAM" id="SignalP"/>
    </source>
</evidence>
<feature type="signal peptide" evidence="2">
    <location>
        <begin position="1"/>
        <end position="27"/>
    </location>
</feature>
<reference evidence="3 4" key="1">
    <citation type="journal article" date="2023" name="BMC Biotechnol.">
        <title>Vitis rotundifolia cv Carlos genome sequencing.</title>
        <authorList>
            <person name="Huff M."/>
            <person name="Hulse-Kemp A."/>
            <person name="Scheffler B."/>
            <person name="Youngblood R."/>
            <person name="Simpson S."/>
            <person name="Babiker E."/>
            <person name="Staton M."/>
        </authorList>
    </citation>
    <scope>NUCLEOTIDE SEQUENCE [LARGE SCALE GENOMIC DNA]</scope>
    <source>
        <tissue evidence="3">Leaf</tissue>
    </source>
</reference>
<dbReference type="EMBL" id="JARBHA010000008">
    <property type="protein sequence ID" value="KAJ9695740.1"/>
    <property type="molecule type" value="Genomic_DNA"/>
</dbReference>
<keyword evidence="1" id="KW-1133">Transmembrane helix</keyword>
<name>A0AA39DU72_VITRO</name>
<evidence type="ECO:0000313" key="3">
    <source>
        <dbReference type="EMBL" id="KAJ9695740.1"/>
    </source>
</evidence>
<organism evidence="3 4">
    <name type="scientific">Vitis rotundifolia</name>
    <name type="common">Muscadine grape</name>
    <dbReference type="NCBI Taxonomy" id="103349"/>
    <lineage>
        <taxon>Eukaryota</taxon>
        <taxon>Viridiplantae</taxon>
        <taxon>Streptophyta</taxon>
        <taxon>Embryophyta</taxon>
        <taxon>Tracheophyta</taxon>
        <taxon>Spermatophyta</taxon>
        <taxon>Magnoliopsida</taxon>
        <taxon>eudicotyledons</taxon>
        <taxon>Gunneridae</taxon>
        <taxon>Pentapetalae</taxon>
        <taxon>rosids</taxon>
        <taxon>Vitales</taxon>
        <taxon>Vitaceae</taxon>
        <taxon>Viteae</taxon>
        <taxon>Vitis</taxon>
    </lineage>
</organism>